<feature type="non-terminal residue" evidence="1">
    <location>
        <position position="1"/>
    </location>
</feature>
<evidence type="ECO:0000313" key="1">
    <source>
        <dbReference type="EMBL" id="KAF5890210.1"/>
    </source>
</evidence>
<dbReference type="Proteomes" id="UP000727407">
    <property type="component" value="Unassembled WGS sequence"/>
</dbReference>
<keyword evidence="2" id="KW-1185">Reference proteome</keyword>
<accession>A0A8J4U3M2</accession>
<name>A0A8J4U3M2_CLAMG</name>
<reference evidence="1" key="1">
    <citation type="submission" date="2020-07" db="EMBL/GenBank/DDBJ databases">
        <title>Clarias magur genome sequencing, assembly and annotation.</title>
        <authorList>
            <person name="Kushwaha B."/>
            <person name="Kumar R."/>
            <person name="Das P."/>
            <person name="Joshi C.G."/>
            <person name="Kumar D."/>
            <person name="Nagpure N.S."/>
            <person name="Pandey M."/>
            <person name="Agarwal S."/>
            <person name="Srivastava S."/>
            <person name="Singh M."/>
            <person name="Sahoo L."/>
            <person name="Jayasankar P."/>
            <person name="Meher P.K."/>
            <person name="Koringa P.G."/>
            <person name="Iquebal M.A."/>
            <person name="Das S.P."/>
            <person name="Bit A."/>
            <person name="Patnaik S."/>
            <person name="Patel N."/>
            <person name="Shah T.M."/>
            <person name="Hinsu A."/>
            <person name="Jena J.K."/>
        </authorList>
    </citation>
    <scope>NUCLEOTIDE SEQUENCE</scope>
    <source>
        <strain evidence="1">CIFAMagur01</strain>
        <tissue evidence="1">Testis</tissue>
    </source>
</reference>
<gene>
    <name evidence="1" type="ORF">DAT39_020086</name>
</gene>
<evidence type="ECO:0000313" key="2">
    <source>
        <dbReference type="Proteomes" id="UP000727407"/>
    </source>
</evidence>
<comment type="caution">
    <text evidence="1">The sequence shown here is derived from an EMBL/GenBank/DDBJ whole genome shotgun (WGS) entry which is preliminary data.</text>
</comment>
<dbReference type="EMBL" id="QNUK01000710">
    <property type="protein sequence ID" value="KAF5890210.1"/>
    <property type="molecule type" value="Genomic_DNA"/>
</dbReference>
<dbReference type="AlphaFoldDB" id="A0A8J4U3M2"/>
<organism evidence="1 2">
    <name type="scientific">Clarias magur</name>
    <name type="common">Asian catfish</name>
    <name type="synonym">Macropteronotus magur</name>
    <dbReference type="NCBI Taxonomy" id="1594786"/>
    <lineage>
        <taxon>Eukaryota</taxon>
        <taxon>Metazoa</taxon>
        <taxon>Chordata</taxon>
        <taxon>Craniata</taxon>
        <taxon>Vertebrata</taxon>
        <taxon>Euteleostomi</taxon>
        <taxon>Actinopterygii</taxon>
        <taxon>Neopterygii</taxon>
        <taxon>Teleostei</taxon>
        <taxon>Ostariophysi</taxon>
        <taxon>Siluriformes</taxon>
        <taxon>Clariidae</taxon>
        <taxon>Clarias</taxon>
    </lineage>
</organism>
<sequence>MSNTAALTARVAFLRNAIGFSPLKLSTGCEHVTIASETSNPPLYNNSVVCERSLHRNSTNMNTHEIT</sequence>
<protein>
    <submittedName>
        <fullName evidence="1">Uncharacterized protein</fullName>
    </submittedName>
</protein>
<proteinExistence type="predicted"/>